<dbReference type="EMBL" id="WKRA01000003">
    <property type="protein sequence ID" value="MSD14959.1"/>
    <property type="molecule type" value="Genomic_DNA"/>
</dbReference>
<accession>A0A844DXG0</accession>
<organism evidence="3 4">
    <name type="scientific">Eubacterium ramulus</name>
    <dbReference type="NCBI Taxonomy" id="39490"/>
    <lineage>
        <taxon>Bacteria</taxon>
        <taxon>Bacillati</taxon>
        <taxon>Bacillota</taxon>
        <taxon>Clostridia</taxon>
        <taxon>Eubacteriales</taxon>
        <taxon>Eubacteriaceae</taxon>
        <taxon>Eubacterium</taxon>
    </lineage>
</organism>
<evidence type="ECO:0000313" key="4">
    <source>
        <dbReference type="Proteomes" id="UP000431304"/>
    </source>
</evidence>
<protein>
    <submittedName>
        <fullName evidence="3">Uncharacterized protein</fullName>
    </submittedName>
</protein>
<keyword evidence="1" id="KW-0175">Coiled coil</keyword>
<name>A0A844DXG0_EUBRA</name>
<evidence type="ECO:0000256" key="2">
    <source>
        <dbReference type="SAM" id="MobiDB-lite"/>
    </source>
</evidence>
<feature type="coiled-coil region" evidence="1">
    <location>
        <begin position="40"/>
        <end position="67"/>
    </location>
</feature>
<dbReference type="AlphaFoldDB" id="A0A844DXG0"/>
<comment type="caution">
    <text evidence="3">The sequence shown here is derived from an EMBL/GenBank/DDBJ whole genome shotgun (WGS) entry which is preliminary data.</text>
</comment>
<dbReference type="Proteomes" id="UP000431304">
    <property type="component" value="Unassembled WGS sequence"/>
</dbReference>
<gene>
    <name evidence="3" type="ORF">GKE72_02505</name>
</gene>
<feature type="region of interest" description="Disordered" evidence="2">
    <location>
        <begin position="227"/>
        <end position="256"/>
    </location>
</feature>
<evidence type="ECO:0000313" key="3">
    <source>
        <dbReference type="EMBL" id="MSD14959.1"/>
    </source>
</evidence>
<dbReference type="InterPro" id="IPR046656">
    <property type="entry name" value="DUF6674"/>
</dbReference>
<evidence type="ECO:0000256" key="1">
    <source>
        <dbReference type="SAM" id="Coils"/>
    </source>
</evidence>
<sequence length="256" mass="28565">MTETDSQPIAENEQVKELLALLKDNNTPGYEEFAKLIEHVTGMEQRLSEATKELKAVRQEMQGLQNHSLKDALQKSCKAMETNISVMRHRLSKLKGQIINGCRNILADFRERGAVALNGITQFLHVRPVLESIQSAAKKSMQASNRAVARIDAFSTEYHEMGRHLKNMGRTLQGKPAEADAKENGKVARVFKGAFKVEGALISSINRNAEWALNTLARLEQTAERRPSVLEAMREQAAKTEPAKKPPAPSHDKESR</sequence>
<dbReference type="RefSeq" id="WP_129900159.1">
    <property type="nucleotide sequence ID" value="NZ_RCYH01000016.1"/>
</dbReference>
<dbReference type="Pfam" id="PF20379">
    <property type="entry name" value="DUF6674"/>
    <property type="match status" value="1"/>
</dbReference>
<reference evidence="3 4" key="1">
    <citation type="journal article" date="2019" name="Nat. Med.">
        <title>A library of human gut bacterial isolates paired with longitudinal multiomics data enables mechanistic microbiome research.</title>
        <authorList>
            <person name="Poyet M."/>
            <person name="Groussin M."/>
            <person name="Gibbons S.M."/>
            <person name="Avila-Pacheco J."/>
            <person name="Jiang X."/>
            <person name="Kearney S.M."/>
            <person name="Perrotta A.R."/>
            <person name="Berdy B."/>
            <person name="Zhao S."/>
            <person name="Lieberman T.D."/>
            <person name="Swanson P.K."/>
            <person name="Smith M."/>
            <person name="Roesemann S."/>
            <person name="Alexander J.E."/>
            <person name="Rich S.A."/>
            <person name="Livny J."/>
            <person name="Vlamakis H."/>
            <person name="Clish C."/>
            <person name="Bullock K."/>
            <person name="Deik A."/>
            <person name="Scott J."/>
            <person name="Pierce K.A."/>
            <person name="Xavier R.J."/>
            <person name="Alm E.J."/>
        </authorList>
    </citation>
    <scope>NUCLEOTIDE SEQUENCE [LARGE SCALE GENOMIC DNA]</scope>
    <source>
        <strain evidence="3 4">BIOML-A3</strain>
    </source>
</reference>
<proteinExistence type="predicted"/>